<dbReference type="EMBL" id="BFEA01000647">
    <property type="protein sequence ID" value="GBG88071.1"/>
    <property type="molecule type" value="Genomic_DNA"/>
</dbReference>
<feature type="repeat" description="WD" evidence="4">
    <location>
        <begin position="1"/>
        <end position="22"/>
    </location>
</feature>
<dbReference type="OrthoDB" id="10256122at2759"/>
<name>A0A388M0L1_CHABU</name>
<feature type="repeat" description="WD" evidence="4">
    <location>
        <begin position="23"/>
        <end position="64"/>
    </location>
</feature>
<evidence type="ECO:0000256" key="4">
    <source>
        <dbReference type="PROSITE-ProRule" id="PRU00221"/>
    </source>
</evidence>
<evidence type="ECO:0000256" key="3">
    <source>
        <dbReference type="ARBA" id="ARBA00025726"/>
    </source>
</evidence>
<dbReference type="STRING" id="69332.A0A388M0L1"/>
<evidence type="ECO:0000313" key="5">
    <source>
        <dbReference type="EMBL" id="GBG88071.1"/>
    </source>
</evidence>
<sequence length="217" mass="24368">MTGGRDSVCRVWDIRTKAQIYPLTGHDSTVCSVITQAADPQVITGSHDSTVKLWDLAAGKCMATLTHHKKSVRALVMHPFEHSFASSSADNIKKFKLSKDFKPPMGEFLHNMLSQQRTIVNTMAINEDNVLVSGGDNGSLWFWDWKSGYNFQQVQTVVQPGSLESEAGIFAMAFDQTGSRLVTCEADKTIKFWKEDSRATPETHPINFKPPREMRRF</sequence>
<reference evidence="5 6" key="1">
    <citation type="journal article" date="2018" name="Cell">
        <title>The Chara Genome: Secondary Complexity and Implications for Plant Terrestrialization.</title>
        <authorList>
            <person name="Nishiyama T."/>
            <person name="Sakayama H."/>
            <person name="Vries J.D."/>
            <person name="Buschmann H."/>
            <person name="Saint-Marcoux D."/>
            <person name="Ullrich K.K."/>
            <person name="Haas F.B."/>
            <person name="Vanderstraeten L."/>
            <person name="Becker D."/>
            <person name="Lang D."/>
            <person name="Vosolsobe S."/>
            <person name="Rombauts S."/>
            <person name="Wilhelmsson P.K.I."/>
            <person name="Janitza P."/>
            <person name="Kern R."/>
            <person name="Heyl A."/>
            <person name="Rumpler F."/>
            <person name="Villalobos L.I.A.C."/>
            <person name="Clay J.M."/>
            <person name="Skokan R."/>
            <person name="Toyoda A."/>
            <person name="Suzuki Y."/>
            <person name="Kagoshima H."/>
            <person name="Schijlen E."/>
            <person name="Tajeshwar N."/>
            <person name="Catarino B."/>
            <person name="Hetherington A.J."/>
            <person name="Saltykova A."/>
            <person name="Bonnot C."/>
            <person name="Breuninger H."/>
            <person name="Symeonidi A."/>
            <person name="Radhakrishnan G.V."/>
            <person name="Van Nieuwerburgh F."/>
            <person name="Deforce D."/>
            <person name="Chang C."/>
            <person name="Karol K.G."/>
            <person name="Hedrich R."/>
            <person name="Ulvskov P."/>
            <person name="Glockner G."/>
            <person name="Delwiche C.F."/>
            <person name="Petrasek J."/>
            <person name="Van de Peer Y."/>
            <person name="Friml J."/>
            <person name="Beilby M."/>
            <person name="Dolan L."/>
            <person name="Kohara Y."/>
            <person name="Sugano S."/>
            <person name="Fujiyama A."/>
            <person name="Delaux P.-M."/>
            <person name="Quint M."/>
            <person name="TheiBen G."/>
            <person name="Hagemann M."/>
            <person name="Harholt J."/>
            <person name="Dunand C."/>
            <person name="Zachgo S."/>
            <person name="Langdale J."/>
            <person name="Maumus F."/>
            <person name="Straeten D.V.D."/>
            <person name="Gould S.B."/>
            <person name="Rensing S.A."/>
        </authorList>
    </citation>
    <scope>NUCLEOTIDE SEQUENCE [LARGE SCALE GENOMIC DNA]</scope>
    <source>
        <strain evidence="5 6">S276</strain>
    </source>
</reference>
<evidence type="ECO:0000313" key="6">
    <source>
        <dbReference type="Proteomes" id="UP000265515"/>
    </source>
</evidence>
<accession>A0A388M0L1</accession>
<dbReference type="CDD" id="cd00200">
    <property type="entry name" value="WD40"/>
    <property type="match status" value="1"/>
</dbReference>
<evidence type="ECO:0000256" key="1">
    <source>
        <dbReference type="ARBA" id="ARBA00022574"/>
    </source>
</evidence>
<dbReference type="PROSITE" id="PS50082">
    <property type="entry name" value="WD_REPEATS_2"/>
    <property type="match status" value="4"/>
</dbReference>
<dbReference type="Proteomes" id="UP000265515">
    <property type="component" value="Unassembled WGS sequence"/>
</dbReference>
<keyword evidence="6" id="KW-1185">Reference proteome</keyword>
<dbReference type="GO" id="GO:0071013">
    <property type="term" value="C:catalytic step 2 spliceosome"/>
    <property type="evidence" value="ECO:0007669"/>
    <property type="project" value="TreeGrafter"/>
</dbReference>
<evidence type="ECO:0000256" key="2">
    <source>
        <dbReference type="ARBA" id="ARBA00022737"/>
    </source>
</evidence>
<dbReference type="InterPro" id="IPR015943">
    <property type="entry name" value="WD40/YVTN_repeat-like_dom_sf"/>
</dbReference>
<protein>
    <submittedName>
        <fullName evidence="5">Uncharacterized protein</fullName>
    </submittedName>
</protein>
<dbReference type="SUPFAM" id="SSF50978">
    <property type="entry name" value="WD40 repeat-like"/>
    <property type="match status" value="1"/>
</dbReference>
<proteinExistence type="inferred from homology"/>
<dbReference type="GO" id="GO:0000974">
    <property type="term" value="C:Prp19 complex"/>
    <property type="evidence" value="ECO:0007669"/>
    <property type="project" value="TreeGrafter"/>
</dbReference>
<dbReference type="PROSITE" id="PS00678">
    <property type="entry name" value="WD_REPEATS_1"/>
    <property type="match status" value="1"/>
</dbReference>
<feature type="repeat" description="WD" evidence="4">
    <location>
        <begin position="169"/>
        <end position="203"/>
    </location>
</feature>
<dbReference type="InterPro" id="IPR036322">
    <property type="entry name" value="WD40_repeat_dom_sf"/>
</dbReference>
<dbReference type="PANTHER" id="PTHR19923:SF0">
    <property type="entry name" value="PLEIOTROPIC REGULATOR 1"/>
    <property type="match status" value="1"/>
</dbReference>
<keyword evidence="2" id="KW-0677">Repeat</keyword>
<dbReference type="Pfam" id="PF00400">
    <property type="entry name" value="WD40"/>
    <property type="match status" value="4"/>
</dbReference>
<gene>
    <name evidence="5" type="ORF">CBR_g46442</name>
</gene>
<dbReference type="OMA" id="VRSESHY"/>
<dbReference type="PANTHER" id="PTHR19923">
    <property type="entry name" value="WD40 REPEAT PROTEINPRL1/PRL2-RELATED"/>
    <property type="match status" value="1"/>
</dbReference>
<dbReference type="InterPro" id="IPR001680">
    <property type="entry name" value="WD40_rpt"/>
</dbReference>
<dbReference type="Gramene" id="GBG88071">
    <property type="protein sequence ID" value="GBG88071"/>
    <property type="gene ID" value="CBR_g46442"/>
</dbReference>
<keyword evidence="1 4" id="KW-0853">WD repeat</keyword>
<dbReference type="Gene3D" id="2.130.10.10">
    <property type="entry name" value="YVTN repeat-like/Quinoprotein amine dehydrogenase"/>
    <property type="match status" value="1"/>
</dbReference>
<dbReference type="InterPro" id="IPR019775">
    <property type="entry name" value="WD40_repeat_CS"/>
</dbReference>
<comment type="similarity">
    <text evidence="3">Belongs to the WD repeat PRL1/PRL2 family.</text>
</comment>
<dbReference type="InterPro" id="IPR045241">
    <property type="entry name" value="Prp46/PLRG1-like"/>
</dbReference>
<dbReference type="GO" id="GO:0000398">
    <property type="term" value="P:mRNA splicing, via spliceosome"/>
    <property type="evidence" value="ECO:0007669"/>
    <property type="project" value="InterPro"/>
</dbReference>
<dbReference type="GO" id="GO:0071011">
    <property type="term" value="C:precatalytic spliceosome"/>
    <property type="evidence" value="ECO:0007669"/>
    <property type="project" value="TreeGrafter"/>
</dbReference>
<dbReference type="SMART" id="SM00320">
    <property type="entry name" value="WD40"/>
    <property type="match status" value="4"/>
</dbReference>
<comment type="caution">
    <text evidence="5">The sequence shown here is derived from an EMBL/GenBank/DDBJ whole genome shotgun (WGS) entry which is preliminary data.</text>
</comment>
<feature type="repeat" description="WD" evidence="4">
    <location>
        <begin position="113"/>
        <end position="153"/>
    </location>
</feature>
<organism evidence="5 6">
    <name type="scientific">Chara braunii</name>
    <name type="common">Braun's stonewort</name>
    <dbReference type="NCBI Taxonomy" id="69332"/>
    <lineage>
        <taxon>Eukaryota</taxon>
        <taxon>Viridiplantae</taxon>
        <taxon>Streptophyta</taxon>
        <taxon>Charophyceae</taxon>
        <taxon>Charales</taxon>
        <taxon>Characeae</taxon>
        <taxon>Chara</taxon>
    </lineage>
</organism>
<dbReference type="AlphaFoldDB" id="A0A388M0L1"/>
<dbReference type="PROSITE" id="PS50294">
    <property type="entry name" value="WD_REPEATS_REGION"/>
    <property type="match status" value="1"/>
</dbReference>